<keyword evidence="2" id="KW-1185">Reference proteome</keyword>
<sequence>MMLIFPTKVYTATSALSSSLMAEEIPTQNSYPTKDTNQVEDEENTKQKFLQLVSTLSKEKEWISEPLHQYQGFWYPTAVLRGVVHLQQHLKARRTECVPFMEVYAKDNPISTPKFQLGATHSLLPNSIYLCGCRCFGTRTTRKVGDRKNCLTSDVAERIRSSHEALKTP</sequence>
<reference evidence="1" key="1">
    <citation type="submission" date="2022-12" db="EMBL/GenBank/DDBJ databases">
        <title>Draft genome assemblies for two species of Escallonia (Escalloniales).</title>
        <authorList>
            <person name="Chanderbali A."/>
            <person name="Dervinis C."/>
            <person name="Anghel I."/>
            <person name="Soltis D."/>
            <person name="Soltis P."/>
            <person name="Zapata F."/>
        </authorList>
    </citation>
    <scope>NUCLEOTIDE SEQUENCE</scope>
    <source>
        <strain evidence="1">UCBG92.1500</strain>
        <tissue evidence="1">Leaf</tissue>
    </source>
</reference>
<dbReference type="AlphaFoldDB" id="A0AA88UJ16"/>
<dbReference type="Proteomes" id="UP001187471">
    <property type="component" value="Unassembled WGS sequence"/>
</dbReference>
<dbReference type="Gene3D" id="3.40.50.300">
    <property type="entry name" value="P-loop containing nucleotide triphosphate hydrolases"/>
    <property type="match status" value="1"/>
</dbReference>
<organism evidence="1 2">
    <name type="scientific">Escallonia rubra</name>
    <dbReference type="NCBI Taxonomy" id="112253"/>
    <lineage>
        <taxon>Eukaryota</taxon>
        <taxon>Viridiplantae</taxon>
        <taxon>Streptophyta</taxon>
        <taxon>Embryophyta</taxon>
        <taxon>Tracheophyta</taxon>
        <taxon>Spermatophyta</taxon>
        <taxon>Magnoliopsida</taxon>
        <taxon>eudicotyledons</taxon>
        <taxon>Gunneridae</taxon>
        <taxon>Pentapetalae</taxon>
        <taxon>asterids</taxon>
        <taxon>campanulids</taxon>
        <taxon>Escalloniales</taxon>
        <taxon>Escalloniaceae</taxon>
        <taxon>Escallonia</taxon>
    </lineage>
</organism>
<evidence type="ECO:0000313" key="1">
    <source>
        <dbReference type="EMBL" id="KAK2983911.1"/>
    </source>
</evidence>
<evidence type="ECO:0000313" key="2">
    <source>
        <dbReference type="Proteomes" id="UP001187471"/>
    </source>
</evidence>
<dbReference type="EMBL" id="JAVXUO010001291">
    <property type="protein sequence ID" value="KAK2983911.1"/>
    <property type="molecule type" value="Genomic_DNA"/>
</dbReference>
<proteinExistence type="predicted"/>
<dbReference type="InterPro" id="IPR027417">
    <property type="entry name" value="P-loop_NTPase"/>
</dbReference>
<accession>A0AA88UJ16</accession>
<comment type="caution">
    <text evidence="1">The sequence shown here is derived from an EMBL/GenBank/DDBJ whole genome shotgun (WGS) entry which is preliminary data.</text>
</comment>
<name>A0AA88UJ16_9ASTE</name>
<gene>
    <name evidence="1" type="ORF">RJ640_000930</name>
</gene>
<protein>
    <submittedName>
        <fullName evidence="1">Uncharacterized protein</fullName>
    </submittedName>
</protein>